<dbReference type="Pfam" id="PF08623">
    <property type="entry name" value="TIP120"/>
    <property type="match status" value="1"/>
</dbReference>
<sequence length="493" mass="55607">MLTRPIREQNLVAQPSNGQGAFDNTNNLAVHKQAFYSIAKCIAALTVTNQAEGQLVIKQFIKDIKDPKSRDSVRLLALLCLGETGKYIELSSHADLELVILDSFSSPIEEVKSAASYALGYLSLGNLQKYIPFILNEIDTNSKRQYLLFNSLKEIISYQSNQQNGLEAIKPYINGIWNILIKHCECNEEGTRNVVAECLGKLTLLDPDNLIKSLETYLDCSSPLARATVVTAIKFTITDQPQPIDSLLKSCLGKFLNALRDSDINVRRVALVTFNSAAHNKPSLVRDLIKPSKVNEEEGMNVDETQSSSLIQYLYNETKIRKELIREVEMGPFKHTVDDGLDLRKAAFETMYTLLDSCLDRIDIFEFLNHVEDGLKDHYDIKMLTYLMLVRLSTLCPNALLQRLDRLIEPLVNTCLQKVKSNAVKQEYEKTDELKRSALRAFVALLNITDAEKNNLMRDFLANIRATPELAAMFESIQRDAKDSNDVISMDTN</sequence>
<dbReference type="PANTHER" id="PTHR12696">
    <property type="entry name" value="TIP120"/>
    <property type="match status" value="1"/>
</dbReference>
<dbReference type="InterPro" id="IPR011989">
    <property type="entry name" value="ARM-like"/>
</dbReference>
<name>A0A814I9I5_9BILA</name>
<protein>
    <recommendedName>
        <fullName evidence="4">TATA-binding protein interacting (TIP20) domain-containing protein</fullName>
    </recommendedName>
</protein>
<dbReference type="OrthoDB" id="6260732at2759"/>
<dbReference type="Gene3D" id="1.25.10.10">
    <property type="entry name" value="Leucine-rich Repeat Variant"/>
    <property type="match status" value="1"/>
</dbReference>
<keyword evidence="6" id="KW-1185">Reference proteome</keyword>
<dbReference type="SUPFAM" id="SSF48371">
    <property type="entry name" value="ARM repeat"/>
    <property type="match status" value="1"/>
</dbReference>
<dbReference type="InterPro" id="IPR039852">
    <property type="entry name" value="CAND1/CAND2"/>
</dbReference>
<evidence type="ECO:0000256" key="3">
    <source>
        <dbReference type="ARBA" id="ARBA00022786"/>
    </source>
</evidence>
<evidence type="ECO:0000313" key="5">
    <source>
        <dbReference type="EMBL" id="CAF1020526.1"/>
    </source>
</evidence>
<accession>A0A814I9I5</accession>
<dbReference type="InterPro" id="IPR016024">
    <property type="entry name" value="ARM-type_fold"/>
</dbReference>
<dbReference type="GO" id="GO:0010265">
    <property type="term" value="P:SCF complex assembly"/>
    <property type="evidence" value="ECO:0007669"/>
    <property type="project" value="InterPro"/>
</dbReference>
<keyword evidence="3" id="KW-0833">Ubl conjugation pathway</keyword>
<evidence type="ECO:0000256" key="2">
    <source>
        <dbReference type="ARBA" id="ARBA00022737"/>
    </source>
</evidence>
<dbReference type="EMBL" id="CAJNOC010004404">
    <property type="protein sequence ID" value="CAF1020526.1"/>
    <property type="molecule type" value="Genomic_DNA"/>
</dbReference>
<reference evidence="5" key="1">
    <citation type="submission" date="2021-02" db="EMBL/GenBank/DDBJ databases">
        <authorList>
            <person name="Nowell W R."/>
        </authorList>
    </citation>
    <scope>NUCLEOTIDE SEQUENCE</scope>
    <source>
        <strain evidence="5">Ploen Becks lab</strain>
    </source>
</reference>
<proteinExistence type="inferred from homology"/>
<evidence type="ECO:0000256" key="1">
    <source>
        <dbReference type="ARBA" id="ARBA00007657"/>
    </source>
</evidence>
<comment type="similarity">
    <text evidence="1">Belongs to the CAND family.</text>
</comment>
<keyword evidence="2" id="KW-0677">Repeat</keyword>
<organism evidence="5 6">
    <name type="scientific">Brachionus calyciflorus</name>
    <dbReference type="NCBI Taxonomy" id="104777"/>
    <lineage>
        <taxon>Eukaryota</taxon>
        <taxon>Metazoa</taxon>
        <taxon>Spiralia</taxon>
        <taxon>Gnathifera</taxon>
        <taxon>Rotifera</taxon>
        <taxon>Eurotatoria</taxon>
        <taxon>Monogononta</taxon>
        <taxon>Pseudotrocha</taxon>
        <taxon>Ploima</taxon>
        <taxon>Brachionidae</taxon>
        <taxon>Brachionus</taxon>
    </lineage>
</organism>
<dbReference type="AlphaFoldDB" id="A0A814I9I5"/>
<comment type="caution">
    <text evidence="5">The sequence shown here is derived from an EMBL/GenBank/DDBJ whole genome shotgun (WGS) entry which is preliminary data.</text>
</comment>
<dbReference type="InterPro" id="IPR013932">
    <property type="entry name" value="TATA-bd_TIP120"/>
</dbReference>
<evidence type="ECO:0000259" key="4">
    <source>
        <dbReference type="Pfam" id="PF08623"/>
    </source>
</evidence>
<evidence type="ECO:0000313" key="6">
    <source>
        <dbReference type="Proteomes" id="UP000663879"/>
    </source>
</evidence>
<feature type="domain" description="TATA-binding protein interacting (TIP20)" evidence="4">
    <location>
        <begin position="307"/>
        <end position="464"/>
    </location>
</feature>
<gene>
    <name evidence="5" type="ORF">OXX778_LOCUS17357</name>
</gene>
<dbReference type="Proteomes" id="UP000663879">
    <property type="component" value="Unassembled WGS sequence"/>
</dbReference>